<dbReference type="Gene3D" id="1.10.238.10">
    <property type="entry name" value="EF-hand"/>
    <property type="match status" value="1"/>
</dbReference>
<gene>
    <name evidence="7" type="ORF">SRAS04492_LOCUS8503</name>
</gene>
<name>A0A7S3CT12_9SPIT</name>
<dbReference type="InterPro" id="IPR050630">
    <property type="entry name" value="WD_repeat_EMAP"/>
</dbReference>
<dbReference type="EMBL" id="HBIA01017161">
    <property type="protein sequence ID" value="CAE0236695.1"/>
    <property type="molecule type" value="Transcribed_RNA"/>
</dbReference>
<evidence type="ECO:0000256" key="5">
    <source>
        <dbReference type="ARBA" id="ARBA00040994"/>
    </source>
</evidence>
<evidence type="ECO:0000256" key="6">
    <source>
        <dbReference type="PROSITE-ProRule" id="PRU00221"/>
    </source>
</evidence>
<keyword evidence="4" id="KW-0966">Cell projection</keyword>
<comment type="subcellular location">
    <subcellularLocation>
        <location evidence="1">Cell projection</location>
        <location evidence="1">Cilium</location>
    </subcellularLocation>
</comment>
<evidence type="ECO:0000256" key="2">
    <source>
        <dbReference type="ARBA" id="ARBA00022574"/>
    </source>
</evidence>
<dbReference type="GO" id="GO:0031514">
    <property type="term" value="C:motile cilium"/>
    <property type="evidence" value="ECO:0007669"/>
    <property type="project" value="TreeGrafter"/>
</dbReference>
<dbReference type="InterPro" id="IPR015943">
    <property type="entry name" value="WD40/YVTN_repeat-like_dom_sf"/>
</dbReference>
<dbReference type="PANTHER" id="PTHR13720">
    <property type="entry name" value="WD-40 REPEAT PROTEIN"/>
    <property type="match status" value="1"/>
</dbReference>
<dbReference type="Pfam" id="PF00400">
    <property type="entry name" value="WD40"/>
    <property type="match status" value="1"/>
</dbReference>
<dbReference type="Gene3D" id="2.130.10.10">
    <property type="entry name" value="YVTN repeat-like/Quinoprotein amine dehydrogenase"/>
    <property type="match status" value="2"/>
</dbReference>
<dbReference type="SUPFAM" id="SSF47473">
    <property type="entry name" value="EF-hand"/>
    <property type="match status" value="1"/>
</dbReference>
<evidence type="ECO:0000256" key="4">
    <source>
        <dbReference type="ARBA" id="ARBA00023273"/>
    </source>
</evidence>
<protein>
    <recommendedName>
        <fullName evidence="5">Cilia- and flagella-associated protein 251</fullName>
    </recommendedName>
</protein>
<evidence type="ECO:0000313" key="7">
    <source>
        <dbReference type="EMBL" id="CAE0236695.1"/>
    </source>
</evidence>
<evidence type="ECO:0000256" key="1">
    <source>
        <dbReference type="ARBA" id="ARBA00004138"/>
    </source>
</evidence>
<keyword evidence="3" id="KW-0677">Repeat</keyword>
<feature type="repeat" description="WD" evidence="6">
    <location>
        <begin position="183"/>
        <end position="215"/>
    </location>
</feature>
<dbReference type="SMART" id="SM00320">
    <property type="entry name" value="WD40"/>
    <property type="match status" value="6"/>
</dbReference>
<dbReference type="PANTHER" id="PTHR13720:SF13">
    <property type="entry name" value="CILIA- AND FLAGELLA-ASSOCIATED PROTEIN 251"/>
    <property type="match status" value="1"/>
</dbReference>
<dbReference type="SUPFAM" id="SSF50978">
    <property type="entry name" value="WD40 repeat-like"/>
    <property type="match status" value="2"/>
</dbReference>
<dbReference type="PROSITE" id="PS50082">
    <property type="entry name" value="WD_REPEATS_2"/>
    <property type="match status" value="1"/>
</dbReference>
<dbReference type="InterPro" id="IPR036322">
    <property type="entry name" value="WD40_repeat_dom_sf"/>
</dbReference>
<organism evidence="7">
    <name type="scientific">Strombidium rassoulzadegani</name>
    <dbReference type="NCBI Taxonomy" id="1082188"/>
    <lineage>
        <taxon>Eukaryota</taxon>
        <taxon>Sar</taxon>
        <taxon>Alveolata</taxon>
        <taxon>Ciliophora</taxon>
        <taxon>Intramacronucleata</taxon>
        <taxon>Spirotrichea</taxon>
        <taxon>Oligotrichia</taxon>
        <taxon>Strombidiidae</taxon>
        <taxon>Strombidium</taxon>
    </lineage>
</organism>
<keyword evidence="2 6" id="KW-0853">WD repeat</keyword>
<evidence type="ECO:0000256" key="3">
    <source>
        <dbReference type="ARBA" id="ARBA00022737"/>
    </source>
</evidence>
<dbReference type="AlphaFoldDB" id="A0A7S3CT12"/>
<reference evidence="7" key="1">
    <citation type="submission" date="2021-01" db="EMBL/GenBank/DDBJ databases">
        <authorList>
            <person name="Corre E."/>
            <person name="Pelletier E."/>
            <person name="Niang G."/>
            <person name="Scheremetjew M."/>
            <person name="Finn R."/>
            <person name="Kale V."/>
            <person name="Holt S."/>
            <person name="Cochrane G."/>
            <person name="Meng A."/>
            <person name="Brown T."/>
            <person name="Cohen L."/>
        </authorList>
    </citation>
    <scope>NUCLEOTIDE SEQUENCE</scope>
    <source>
        <strain evidence="7">Ras09</strain>
    </source>
</reference>
<accession>A0A7S3CT12</accession>
<proteinExistence type="predicted"/>
<dbReference type="InterPro" id="IPR011992">
    <property type="entry name" value="EF-hand-dom_pair"/>
</dbReference>
<dbReference type="InterPro" id="IPR001680">
    <property type="entry name" value="WD40_rpt"/>
</dbReference>
<sequence length="769" mass="87098">MRTYFTKTVFIHDKKEEMAVTGTDTGMIVVWKRSLIIEGIGEQNEKRLYKIVTLNNNTSIPNSVEGGSKINQINILTTHNEYLVCGNNDGTIRFYDFHFKLVAWFEDLYFKQIKSISFSKTEPRYAIDPKDAYDPEPEEKSFKHEILRCADFLVQDECAQICMLQSQLFEQINPSKKKGYTIMSGIQSSISAIAVHPRQTILAIAGSEGFVLLWDFMKKNDPIHNFEYFRKVEPNAKNTDGHIFTSIEFTPDGKEILIAQYDGGIKVMDAQTGQYIKLNTPLKTSERKGYPITQLIVSSDGKYFAVCDTNRCVSLFKKDHLQGDPAKQIEWQFTGKILSHEIDVSSIAFGQGLDEQGMPMHRLFSIGKDRRMFEYDVYNSKPDQRLFVLRYFKIEQEALPSSCIWYPKKDSKEGLLLTANNEYKMKIWNPSAQSSRKTCLGPTYGGEITKMKELAVPNQEEKYLVYATAKKVIGLIKMPLDGNPNKTMGLIAHPDEIADFCTSSDGRYLFTCGGSDLSVKMWSIDVSPIEHAIHLGGQDIEPFINLIEGGSEGQIFQDMKDFFYYSMIRSKDENTTKTRKLDGTVPLAELPNLMRAMGYYPTEQEVQNMKDEVKFSVYSDMGDPTTSVDMNTFIRLFVNHRPVYGIGKNNIEDAFKALAGDGSSIQLTRDDMISLLKQEGEVFGDEELQQSLGYLVGKMLYKDALPKDYINSEEFATDLLGFEEFEEGEEEGDLAEPNVNGGYGGETMANKQFGGMGNINEVIPEEEGF</sequence>